<keyword evidence="5" id="KW-0411">Iron-sulfur</keyword>
<dbReference type="InterPro" id="IPR039650">
    <property type="entry name" value="HdrA-like"/>
</dbReference>
<keyword evidence="2" id="KW-0479">Metal-binding</keyword>
<keyword evidence="3" id="KW-0560">Oxidoreductase</keyword>
<evidence type="ECO:0000256" key="3">
    <source>
        <dbReference type="ARBA" id="ARBA00023002"/>
    </source>
</evidence>
<sequence>MKTMVYPERRLEVRAEYDLLVCGAGMAGIAAAVNAAREGLKVGMIEYFGKPGGVPVSGLLGVVSGYGCGEERITSAFMNRLRERAVAVGGVNERNGYLMFDPEKLNRILLELLEEYGIDLHLYTRLVDAVREGEALRYAVVASKAGMGALEAGVFVDATGDGDLAAMAGCPFEMGRESDGRVQSSSLTFQVSGVKAAEVPQTMPEMSAIWRSFPQQVPIDHMVIKYMPERNGLLDGIVNMTHIPDCNSLNPADQVRIRREGTRQAFWILEFLQKHVPGFEHAYISATAEQLGVRETRRILGDYVLTEEDVLSGRDFPDEIARCCWGIDVHNPTGTHTGIERPIRRTYGIPYRCITPRGISNLYIAGRPISATHRAFSSSRINSTCIMIGEAVGLAAPSALRQRDTRKADVAAVQEKLVREGTSVHRSER</sequence>
<dbReference type="AlphaFoldDB" id="A0A2U1B4D9"/>
<dbReference type="PANTHER" id="PTHR43498:SF1">
    <property type="entry name" value="COB--COM HETERODISULFIDE REDUCTASE IRON-SULFUR SUBUNIT A"/>
    <property type="match status" value="1"/>
</dbReference>
<keyword evidence="1" id="KW-0004">4Fe-4S</keyword>
<keyword evidence="4" id="KW-0408">Iron</keyword>
<dbReference type="Gene3D" id="3.50.50.60">
    <property type="entry name" value="FAD/NAD(P)-binding domain"/>
    <property type="match status" value="1"/>
</dbReference>
<reference evidence="6 7" key="1">
    <citation type="submission" date="2018-04" db="EMBL/GenBank/DDBJ databases">
        <title>Genomic Encyclopedia of Type Strains, Phase IV (KMG-IV): sequencing the most valuable type-strain genomes for metagenomic binning, comparative biology and taxonomic classification.</title>
        <authorList>
            <person name="Goeker M."/>
        </authorList>
    </citation>
    <scope>NUCLEOTIDE SEQUENCE [LARGE SCALE GENOMIC DNA]</scope>
    <source>
        <strain evidence="6 7">DSM 14823</strain>
    </source>
</reference>
<evidence type="ECO:0000256" key="4">
    <source>
        <dbReference type="ARBA" id="ARBA00023004"/>
    </source>
</evidence>
<dbReference type="GO" id="GO:0051539">
    <property type="term" value="F:4 iron, 4 sulfur cluster binding"/>
    <property type="evidence" value="ECO:0007669"/>
    <property type="project" value="UniProtKB-KW"/>
</dbReference>
<keyword evidence="7" id="KW-1185">Reference proteome</keyword>
<evidence type="ECO:0000256" key="5">
    <source>
        <dbReference type="ARBA" id="ARBA00023014"/>
    </source>
</evidence>
<evidence type="ECO:0000256" key="1">
    <source>
        <dbReference type="ARBA" id="ARBA00022485"/>
    </source>
</evidence>
<organism evidence="6 7">
    <name type="scientific">Victivallis vadensis</name>
    <dbReference type="NCBI Taxonomy" id="172901"/>
    <lineage>
        <taxon>Bacteria</taxon>
        <taxon>Pseudomonadati</taxon>
        <taxon>Lentisphaerota</taxon>
        <taxon>Lentisphaeria</taxon>
        <taxon>Victivallales</taxon>
        <taxon>Victivallaceae</taxon>
        <taxon>Victivallis</taxon>
    </lineage>
</organism>
<evidence type="ECO:0000313" key="6">
    <source>
        <dbReference type="EMBL" id="PVY43554.1"/>
    </source>
</evidence>
<dbReference type="PANTHER" id="PTHR43498">
    <property type="entry name" value="FERREDOXIN:COB-COM HETERODISULFIDE REDUCTASE SUBUNIT A"/>
    <property type="match status" value="1"/>
</dbReference>
<dbReference type="GO" id="GO:0016491">
    <property type="term" value="F:oxidoreductase activity"/>
    <property type="evidence" value="ECO:0007669"/>
    <property type="project" value="UniProtKB-KW"/>
</dbReference>
<evidence type="ECO:0000256" key="2">
    <source>
        <dbReference type="ARBA" id="ARBA00022723"/>
    </source>
</evidence>
<evidence type="ECO:0000313" key="7">
    <source>
        <dbReference type="Proteomes" id="UP000245959"/>
    </source>
</evidence>
<dbReference type="RefSeq" id="WP_116883457.1">
    <property type="nucleotide sequence ID" value="NZ_CABMMC010000138.1"/>
</dbReference>
<gene>
    <name evidence="6" type="ORF">C8D82_10881</name>
</gene>
<name>A0A2U1B4D9_9BACT</name>
<dbReference type="Pfam" id="PF12831">
    <property type="entry name" value="FAD_oxidored"/>
    <property type="match status" value="1"/>
</dbReference>
<dbReference type="EMBL" id="QEKH01000008">
    <property type="protein sequence ID" value="PVY43554.1"/>
    <property type="molecule type" value="Genomic_DNA"/>
</dbReference>
<dbReference type="SUPFAM" id="SSF51905">
    <property type="entry name" value="FAD/NAD(P)-binding domain"/>
    <property type="match status" value="1"/>
</dbReference>
<dbReference type="OrthoDB" id="9777740at2"/>
<protein>
    <submittedName>
        <fullName evidence="6">FAD dependent oxidoreductase</fullName>
    </submittedName>
</protein>
<dbReference type="GO" id="GO:0046872">
    <property type="term" value="F:metal ion binding"/>
    <property type="evidence" value="ECO:0007669"/>
    <property type="project" value="UniProtKB-KW"/>
</dbReference>
<dbReference type="GeneID" id="78294763"/>
<proteinExistence type="predicted"/>
<dbReference type="InterPro" id="IPR036188">
    <property type="entry name" value="FAD/NAD-bd_sf"/>
</dbReference>
<comment type="caution">
    <text evidence="6">The sequence shown here is derived from an EMBL/GenBank/DDBJ whole genome shotgun (WGS) entry which is preliminary data.</text>
</comment>
<accession>A0A2U1B4D9</accession>
<dbReference type="Proteomes" id="UP000245959">
    <property type="component" value="Unassembled WGS sequence"/>
</dbReference>